<dbReference type="GO" id="GO:0016491">
    <property type="term" value="F:oxidoreductase activity"/>
    <property type="evidence" value="ECO:0007669"/>
    <property type="project" value="UniProtKB-ARBA"/>
</dbReference>
<reference evidence="3 4" key="1">
    <citation type="journal article" date="2016" name="Nat. Commun.">
        <title>Thousands of microbial genomes shed light on interconnected biogeochemical processes in an aquifer system.</title>
        <authorList>
            <person name="Anantharaman K."/>
            <person name="Brown C.T."/>
            <person name="Hug L.A."/>
            <person name="Sharon I."/>
            <person name="Castelle C.J."/>
            <person name="Probst A.J."/>
            <person name="Thomas B.C."/>
            <person name="Singh A."/>
            <person name="Wilkins M.J."/>
            <person name="Karaoz U."/>
            <person name="Brodie E.L."/>
            <person name="Williams K.H."/>
            <person name="Hubbard S.S."/>
            <person name="Banfield J.F."/>
        </authorList>
    </citation>
    <scope>NUCLEOTIDE SEQUENCE [LARGE SCALE GENOMIC DNA]</scope>
</reference>
<evidence type="ECO:0000313" key="4">
    <source>
        <dbReference type="Proteomes" id="UP000177117"/>
    </source>
</evidence>
<evidence type="ECO:0000256" key="2">
    <source>
        <dbReference type="ARBA" id="ARBA00023004"/>
    </source>
</evidence>
<comment type="caution">
    <text evidence="3">The sequence shown here is derived from an EMBL/GenBank/DDBJ whole genome shotgun (WGS) entry which is preliminary data.</text>
</comment>
<dbReference type="GO" id="GO:0020037">
    <property type="term" value="F:heme binding"/>
    <property type="evidence" value="ECO:0007669"/>
    <property type="project" value="InterPro"/>
</dbReference>
<dbReference type="GO" id="GO:0046872">
    <property type="term" value="F:metal ion binding"/>
    <property type="evidence" value="ECO:0007669"/>
    <property type="project" value="UniProtKB-KW"/>
</dbReference>
<protein>
    <submittedName>
        <fullName evidence="3">Uncharacterized protein</fullName>
    </submittedName>
</protein>
<proteinExistence type="predicted"/>
<sequence length="363" mass="40883">MALGRGFLPPTDPLTLMPGEFGYLDVFGKQIPDLLESGNIIQAAKSLPLPSQNALAVLSRAEKDRAMMIYGFGASAVVHSTNPPQTVIPRQIAEPLCRLSNDFGKKPILSYYSYSSSNWRRINPANDIALGNIELLQNFVKAYDEDWFILVHAAIEKKAALVVEGGILAADIAKASNTHLLWHALSDVSSAIWGMTVVLKRMPEHCSPDVYYKTVRPWIMPFSDVVFEGVRDDPIKVLRGETGAQSLIIPFLVALLGIKHGQTGLTNHLMDMRDYMPPGHRILVEEMEKISIIRNLIIKTGFRNLVEIYNECLEMLYEFRALHYEYAITYIHKKTDNPEGTGKTPFMEWLKQLMNETLEHKIT</sequence>
<evidence type="ECO:0000313" key="3">
    <source>
        <dbReference type="EMBL" id="OGN00973.1"/>
    </source>
</evidence>
<dbReference type="Pfam" id="PF01231">
    <property type="entry name" value="IDO"/>
    <property type="match status" value="1"/>
</dbReference>
<dbReference type="InterPro" id="IPR037217">
    <property type="entry name" value="Trp/Indoleamine_2_3_dOase-like"/>
</dbReference>
<dbReference type="AlphaFoldDB" id="A0A1F8EJJ1"/>
<dbReference type="EMBL" id="MGJD01000012">
    <property type="protein sequence ID" value="OGN00973.1"/>
    <property type="molecule type" value="Genomic_DNA"/>
</dbReference>
<accession>A0A1F8EJJ1</accession>
<name>A0A1F8EJJ1_9BACT</name>
<gene>
    <name evidence="3" type="ORF">A2650_03420</name>
</gene>
<keyword evidence="2" id="KW-0408">Iron</keyword>
<dbReference type="InterPro" id="IPR000898">
    <property type="entry name" value="Indolamine_dOase"/>
</dbReference>
<dbReference type="GO" id="GO:0019441">
    <property type="term" value="P:L-tryptophan catabolic process to kynurenine"/>
    <property type="evidence" value="ECO:0007669"/>
    <property type="project" value="InterPro"/>
</dbReference>
<dbReference type="PANTHER" id="PTHR28657">
    <property type="entry name" value="INDOLEAMINE 2,3-DIOXYGENASE"/>
    <property type="match status" value="1"/>
</dbReference>
<dbReference type="Gene3D" id="1.20.58.480">
    <property type="match status" value="1"/>
</dbReference>
<dbReference type="PANTHER" id="PTHR28657:SF5">
    <property type="entry name" value="INDOLEAMINE 2,3-DIOXYGENASE"/>
    <property type="match status" value="1"/>
</dbReference>
<dbReference type="Proteomes" id="UP000177117">
    <property type="component" value="Unassembled WGS sequence"/>
</dbReference>
<keyword evidence="1" id="KW-0479">Metal-binding</keyword>
<dbReference type="SUPFAM" id="SSF140959">
    <property type="entry name" value="Indolic compounds 2,3-dioxygenase-like"/>
    <property type="match status" value="1"/>
</dbReference>
<organism evidence="3 4">
    <name type="scientific">Candidatus Yanofskybacteria bacterium RIFCSPHIGHO2_01_FULL_41_53</name>
    <dbReference type="NCBI Taxonomy" id="1802663"/>
    <lineage>
        <taxon>Bacteria</taxon>
        <taxon>Candidatus Yanofskyibacteriota</taxon>
    </lineage>
</organism>
<evidence type="ECO:0000256" key="1">
    <source>
        <dbReference type="ARBA" id="ARBA00022723"/>
    </source>
</evidence>